<dbReference type="RefSeq" id="WP_379495434.1">
    <property type="nucleotide sequence ID" value="NZ_JBHSAO010000001.1"/>
</dbReference>
<dbReference type="EMBL" id="JBHSAO010000001">
    <property type="protein sequence ID" value="MFC4022945.1"/>
    <property type="molecule type" value="Genomic_DNA"/>
</dbReference>
<keyword evidence="2 3" id="KW-0413">Isomerase</keyword>
<keyword evidence="2" id="KW-0028">Amino-acid biosynthesis</keyword>
<comment type="catalytic activity">
    <reaction evidence="2">
        <text>chorismate = prephenate</text>
        <dbReference type="Rhea" id="RHEA:13897"/>
        <dbReference type="ChEBI" id="CHEBI:29748"/>
        <dbReference type="ChEBI" id="CHEBI:29934"/>
        <dbReference type="EC" id="5.4.99.5"/>
    </reaction>
</comment>
<dbReference type="Gene3D" id="3.30.1330.40">
    <property type="entry name" value="RutC-like"/>
    <property type="match status" value="1"/>
</dbReference>
<dbReference type="Pfam" id="PF07736">
    <property type="entry name" value="CM_1"/>
    <property type="match status" value="1"/>
</dbReference>
<reference evidence="4" key="1">
    <citation type="journal article" date="2019" name="Int. J. Syst. Evol. Microbiol.">
        <title>The Global Catalogue of Microorganisms (GCM) 10K type strain sequencing project: providing services to taxonomists for standard genome sequencing and annotation.</title>
        <authorList>
            <consortium name="The Broad Institute Genomics Platform"/>
            <consortium name="The Broad Institute Genome Sequencing Center for Infectious Disease"/>
            <person name="Wu L."/>
            <person name="Ma J."/>
        </authorList>
    </citation>
    <scope>NUCLEOTIDE SEQUENCE [LARGE SCALE GENOMIC DNA]</scope>
    <source>
        <strain evidence="4">IBRC-M 10703</strain>
    </source>
</reference>
<dbReference type="NCBIfam" id="TIGR01796">
    <property type="entry name" value="CM_mono_aroH"/>
    <property type="match status" value="1"/>
</dbReference>
<dbReference type="Proteomes" id="UP001595772">
    <property type="component" value="Unassembled WGS sequence"/>
</dbReference>
<evidence type="ECO:0000313" key="3">
    <source>
        <dbReference type="EMBL" id="MFC4022945.1"/>
    </source>
</evidence>
<keyword evidence="2" id="KW-0057">Aromatic amino acid biosynthesis</keyword>
<dbReference type="PIRSF" id="PIRSF005965">
    <property type="entry name" value="Chor_mut_AroH"/>
    <property type="match status" value="1"/>
</dbReference>
<organism evidence="3 4">
    <name type="scientific">Oceanobacillus longus</name>
    <dbReference type="NCBI Taxonomy" id="930120"/>
    <lineage>
        <taxon>Bacteria</taxon>
        <taxon>Bacillati</taxon>
        <taxon>Bacillota</taxon>
        <taxon>Bacilli</taxon>
        <taxon>Bacillales</taxon>
        <taxon>Bacillaceae</taxon>
        <taxon>Oceanobacillus</taxon>
    </lineage>
</organism>
<name>A0ABV8GWI1_9BACI</name>
<dbReference type="PANTHER" id="PTHR21164">
    <property type="entry name" value="CHORISMATE MUTASE"/>
    <property type="match status" value="1"/>
</dbReference>
<proteinExistence type="predicted"/>
<dbReference type="EC" id="5.4.99.5" evidence="1 2"/>
<evidence type="ECO:0000313" key="4">
    <source>
        <dbReference type="Proteomes" id="UP001595772"/>
    </source>
</evidence>
<accession>A0ABV8GWI1</accession>
<dbReference type="CDD" id="cd02185">
    <property type="entry name" value="AroH"/>
    <property type="match status" value="1"/>
</dbReference>
<gene>
    <name evidence="3" type="primary">aroH</name>
    <name evidence="3" type="ORF">ACFOUV_03840</name>
</gene>
<dbReference type="InterPro" id="IPR035959">
    <property type="entry name" value="RutC-like_sf"/>
</dbReference>
<dbReference type="GO" id="GO:0004106">
    <property type="term" value="F:chorismate mutase activity"/>
    <property type="evidence" value="ECO:0007669"/>
    <property type="project" value="UniProtKB-EC"/>
</dbReference>
<protein>
    <recommendedName>
        <fullName evidence="1 2">chorismate mutase</fullName>
        <ecNumber evidence="1 2">5.4.99.5</ecNumber>
    </recommendedName>
</protein>
<dbReference type="PANTHER" id="PTHR21164:SF0">
    <property type="entry name" value="CHORISMATE MUTASE AROH"/>
    <property type="match status" value="1"/>
</dbReference>
<keyword evidence="4" id="KW-1185">Reference proteome</keyword>
<dbReference type="PROSITE" id="PS51167">
    <property type="entry name" value="CHORISMATE_MUT_1"/>
    <property type="match status" value="1"/>
</dbReference>
<sequence length="124" mass="14000">MTRGIRGATTVSENEEKQMIENTKILIEDMVKKNHIKPSDISHVFISVTKDLNAGFPAKGLRELEGWTFVPVMCMAEIEVPGSLPKCIRVMMVVNTDESQLNIQHVFHNEAVKLRPDLIKKKGE</sequence>
<evidence type="ECO:0000256" key="2">
    <source>
        <dbReference type="PROSITE-ProRule" id="PRU00514"/>
    </source>
</evidence>
<dbReference type="SUPFAM" id="SSF55298">
    <property type="entry name" value="YjgF-like"/>
    <property type="match status" value="1"/>
</dbReference>
<comment type="caution">
    <text evidence="3">The sequence shown here is derived from an EMBL/GenBank/DDBJ whole genome shotgun (WGS) entry which is preliminary data.</text>
</comment>
<evidence type="ECO:0000256" key="1">
    <source>
        <dbReference type="NCBIfam" id="TIGR01796"/>
    </source>
</evidence>
<dbReference type="InterPro" id="IPR008243">
    <property type="entry name" value="Chorismate_mutase_AroH"/>
</dbReference>